<evidence type="ECO:0000313" key="10">
    <source>
        <dbReference type="EMBL" id="KAF7724839.1"/>
    </source>
</evidence>
<dbReference type="SMART" id="SM00291">
    <property type="entry name" value="ZnF_ZZ"/>
    <property type="match status" value="1"/>
</dbReference>
<accession>A0A8H7BR22</accession>
<dbReference type="CDD" id="cd02249">
    <property type="entry name" value="ZZ"/>
    <property type="match status" value="1"/>
</dbReference>
<evidence type="ECO:0000256" key="6">
    <source>
        <dbReference type="SAM" id="MobiDB-lite"/>
    </source>
</evidence>
<feature type="region of interest" description="Disordered" evidence="6">
    <location>
        <begin position="385"/>
        <end position="431"/>
    </location>
</feature>
<feature type="domain" description="Myb-like" evidence="7">
    <location>
        <begin position="310"/>
        <end position="366"/>
    </location>
</feature>
<dbReference type="Gene3D" id="1.10.10.60">
    <property type="entry name" value="Homeodomain-like"/>
    <property type="match status" value="1"/>
</dbReference>
<feature type="compositionally biased region" description="Basic and acidic residues" evidence="6">
    <location>
        <begin position="293"/>
        <end position="307"/>
    </location>
</feature>
<dbReference type="PANTHER" id="PTHR22705">
    <property type="entry name" value="ZINC FINGER, ZZ DOMAIN CONTAINING 3"/>
    <property type="match status" value="1"/>
</dbReference>
<evidence type="ECO:0000259" key="8">
    <source>
        <dbReference type="PROSITE" id="PS50135"/>
    </source>
</evidence>
<proteinExistence type="predicted"/>
<sequence length="591" mass="64531">MSIQAELPQFTAVPTTTESTDARETPSQQTNAPETPTTTTPAQQQQQQHTKMKPPNDTNIADEKGSLETSEDYQAVTKALHVLQHQLKQATRDIQILTALKKEAMARPFEFVADLKSKKISKRVPRLQRIVTVPEIDWSKYRFLPETRLAQQAAAVSSLAARYSGQSKRTTFRNILDSSLLATPESAPPTPVAVKSLQRELAKASQAIGQVPSRAPSVSDFSDRESEDESEQMVGGKSLAKRRTSTAQTGTESRNGLTPDNNNNNSNNNSNNNNGSSQWSSTPSERSATPRFRPLEPRLSEEPDHAQDGQTPTHNQPWTDEEQRRLEELLEIYPDEPVQAQRFNKISKALGTRTARQVASRVQKYFIKLAKLGLPVPGRITIPPSCLSKSSQGGGIGSAKPKGRSNGKVGKPKMKTGVSAGNRPKSSMRTSGVGYNVMVSGGITNTRISGAHYLTTHASPSLLMSEDEEDEDVKEMMLKVAKPTAKKMDIASGLDGIASDEGAGEAVHEGYACDGCGCEPIVGVRYKCTVCDISEEVDLCSRCMAAGTFTNDHHTLEHPFEAVRTANPLPYYADNDYASPEYLGEYSYLGF</sequence>
<dbReference type="Pfam" id="PF00569">
    <property type="entry name" value="ZZ"/>
    <property type="match status" value="1"/>
</dbReference>
<dbReference type="InterPro" id="IPR009057">
    <property type="entry name" value="Homeodomain-like_sf"/>
</dbReference>
<feature type="region of interest" description="Disordered" evidence="6">
    <location>
        <begin position="1"/>
        <end position="69"/>
    </location>
</feature>
<feature type="compositionally biased region" description="Polar residues" evidence="6">
    <location>
        <begin position="308"/>
        <end position="318"/>
    </location>
</feature>
<feature type="coiled-coil region" evidence="5">
    <location>
        <begin position="73"/>
        <end position="107"/>
    </location>
</feature>
<evidence type="ECO:0000259" key="7">
    <source>
        <dbReference type="PROSITE" id="PS50090"/>
    </source>
</evidence>
<dbReference type="InterPro" id="IPR000433">
    <property type="entry name" value="Znf_ZZ"/>
</dbReference>
<evidence type="ECO:0000256" key="2">
    <source>
        <dbReference type="ARBA" id="ARBA00022771"/>
    </source>
</evidence>
<feature type="compositionally biased region" description="Polar residues" evidence="6">
    <location>
        <begin position="245"/>
        <end position="260"/>
    </location>
</feature>
<feature type="compositionally biased region" description="Polar residues" evidence="6">
    <location>
        <begin position="278"/>
        <end position="287"/>
    </location>
</feature>
<dbReference type="SUPFAM" id="SSF57850">
    <property type="entry name" value="RING/U-box"/>
    <property type="match status" value="1"/>
</dbReference>
<dbReference type="EMBL" id="JABAYA010000110">
    <property type="protein sequence ID" value="KAF7724839.1"/>
    <property type="molecule type" value="Genomic_DNA"/>
</dbReference>
<evidence type="ECO:0000259" key="9">
    <source>
        <dbReference type="PROSITE" id="PS51294"/>
    </source>
</evidence>
<dbReference type="PROSITE" id="PS50090">
    <property type="entry name" value="MYB_LIKE"/>
    <property type="match status" value="1"/>
</dbReference>
<dbReference type="SUPFAM" id="SSF46689">
    <property type="entry name" value="Homeodomain-like"/>
    <property type="match status" value="1"/>
</dbReference>
<organism evidence="10 11">
    <name type="scientific">Apophysomyces ossiformis</name>
    <dbReference type="NCBI Taxonomy" id="679940"/>
    <lineage>
        <taxon>Eukaryota</taxon>
        <taxon>Fungi</taxon>
        <taxon>Fungi incertae sedis</taxon>
        <taxon>Mucoromycota</taxon>
        <taxon>Mucoromycotina</taxon>
        <taxon>Mucoromycetes</taxon>
        <taxon>Mucorales</taxon>
        <taxon>Mucorineae</taxon>
        <taxon>Mucoraceae</taxon>
        <taxon>Apophysomyces</taxon>
    </lineage>
</organism>
<keyword evidence="2 4" id="KW-0863">Zinc-finger</keyword>
<evidence type="ECO:0000256" key="3">
    <source>
        <dbReference type="ARBA" id="ARBA00022833"/>
    </source>
</evidence>
<gene>
    <name evidence="10" type="primary">ZZZ3</name>
    <name evidence="10" type="ORF">EC973_000724</name>
</gene>
<dbReference type="Pfam" id="PF00249">
    <property type="entry name" value="Myb_DNA-binding"/>
    <property type="match status" value="1"/>
</dbReference>
<dbReference type="GO" id="GO:0008270">
    <property type="term" value="F:zinc ion binding"/>
    <property type="evidence" value="ECO:0007669"/>
    <property type="project" value="UniProtKB-KW"/>
</dbReference>
<comment type="caution">
    <text evidence="10">The sequence shown here is derived from an EMBL/GenBank/DDBJ whole genome shotgun (WGS) entry which is preliminary data.</text>
</comment>
<feature type="domain" description="ZZ-type" evidence="8">
    <location>
        <begin position="508"/>
        <end position="568"/>
    </location>
</feature>
<dbReference type="PANTHER" id="PTHR22705:SF0">
    <property type="entry name" value="ZZ-TYPE ZINC FINGER-CONTAINING PROTEIN 3"/>
    <property type="match status" value="1"/>
</dbReference>
<dbReference type="SMART" id="SM00717">
    <property type="entry name" value="SANT"/>
    <property type="match status" value="1"/>
</dbReference>
<reference evidence="10" key="1">
    <citation type="submission" date="2020-01" db="EMBL/GenBank/DDBJ databases">
        <title>Genome Sequencing of Three Apophysomyces-Like Fungal Strains Confirms a Novel Fungal Genus in the Mucoromycota with divergent Burkholderia-like Endosymbiotic Bacteria.</title>
        <authorList>
            <person name="Stajich J.E."/>
            <person name="Macias A.M."/>
            <person name="Carter-House D."/>
            <person name="Lovett B."/>
            <person name="Kasson L.R."/>
            <person name="Berry K."/>
            <person name="Grigoriev I."/>
            <person name="Chang Y."/>
            <person name="Spatafora J."/>
            <person name="Kasson M.T."/>
        </authorList>
    </citation>
    <scope>NUCLEOTIDE SEQUENCE</scope>
    <source>
        <strain evidence="10">NRRL A-21654</strain>
    </source>
</reference>
<keyword evidence="11" id="KW-1185">Reference proteome</keyword>
<feature type="domain" description="HTH myb-type" evidence="9">
    <location>
        <begin position="316"/>
        <end position="370"/>
    </location>
</feature>
<dbReference type="InterPro" id="IPR043145">
    <property type="entry name" value="Znf_ZZ_sf"/>
</dbReference>
<dbReference type="InterPro" id="IPR001005">
    <property type="entry name" value="SANT/Myb"/>
</dbReference>
<dbReference type="OrthoDB" id="424753at2759"/>
<evidence type="ECO:0000256" key="5">
    <source>
        <dbReference type="SAM" id="Coils"/>
    </source>
</evidence>
<dbReference type="PROSITE" id="PS50135">
    <property type="entry name" value="ZF_ZZ_2"/>
    <property type="match status" value="1"/>
</dbReference>
<dbReference type="AlphaFoldDB" id="A0A8H7BR22"/>
<protein>
    <submittedName>
        <fullName evidence="10">ZZ-type zinc finger-containing protein 3</fullName>
    </submittedName>
</protein>
<evidence type="ECO:0000256" key="1">
    <source>
        <dbReference type="ARBA" id="ARBA00022723"/>
    </source>
</evidence>
<evidence type="ECO:0000313" key="11">
    <source>
        <dbReference type="Proteomes" id="UP000605846"/>
    </source>
</evidence>
<dbReference type="InterPro" id="IPR037830">
    <property type="entry name" value="ZZZ3"/>
</dbReference>
<evidence type="ECO:0000256" key="4">
    <source>
        <dbReference type="PROSITE-ProRule" id="PRU00228"/>
    </source>
</evidence>
<name>A0A8H7BR22_9FUNG</name>
<feature type="compositionally biased region" description="Low complexity" evidence="6">
    <location>
        <begin position="28"/>
        <end position="49"/>
    </location>
</feature>
<feature type="region of interest" description="Disordered" evidence="6">
    <location>
        <begin position="205"/>
        <end position="321"/>
    </location>
</feature>
<dbReference type="CDD" id="cd00167">
    <property type="entry name" value="SANT"/>
    <property type="match status" value="1"/>
</dbReference>
<dbReference type="InterPro" id="IPR017930">
    <property type="entry name" value="Myb_dom"/>
</dbReference>
<feature type="compositionally biased region" description="Basic residues" evidence="6">
    <location>
        <begin position="401"/>
        <end position="414"/>
    </location>
</feature>
<feature type="compositionally biased region" description="Low complexity" evidence="6">
    <location>
        <begin position="261"/>
        <end position="277"/>
    </location>
</feature>
<keyword evidence="3" id="KW-0862">Zinc</keyword>
<keyword evidence="5" id="KW-0175">Coiled coil</keyword>
<dbReference type="Proteomes" id="UP000605846">
    <property type="component" value="Unassembled WGS sequence"/>
</dbReference>
<keyword evidence="1" id="KW-0479">Metal-binding</keyword>
<dbReference type="Gene3D" id="3.30.60.90">
    <property type="match status" value="1"/>
</dbReference>
<dbReference type="PROSITE" id="PS51294">
    <property type="entry name" value="HTH_MYB"/>
    <property type="match status" value="1"/>
</dbReference>